<feature type="transmembrane region" description="Helical" evidence="2">
    <location>
        <begin position="90"/>
        <end position="113"/>
    </location>
</feature>
<evidence type="ECO:0000313" key="4">
    <source>
        <dbReference type="EMBL" id="TKR59476.1"/>
    </source>
</evidence>
<proteinExistence type="predicted"/>
<evidence type="ECO:0000256" key="1">
    <source>
        <dbReference type="ARBA" id="ARBA00004141"/>
    </source>
</evidence>
<name>A0A4U5LTS3_STECR</name>
<gene>
    <name evidence="4" type="ORF">L596_029138</name>
</gene>
<dbReference type="STRING" id="34508.A0A4U5LTS3"/>
<dbReference type="InterPro" id="IPR020846">
    <property type="entry name" value="MFS_dom"/>
</dbReference>
<reference evidence="4 5" key="2">
    <citation type="journal article" date="2019" name="G3 (Bethesda)">
        <title>Hybrid Assembly of the Genome of the Entomopathogenic Nematode Steinernema carpocapsae Identifies the X-Chromosome.</title>
        <authorList>
            <person name="Serra L."/>
            <person name="Macchietto M."/>
            <person name="Macias-Munoz A."/>
            <person name="McGill C.J."/>
            <person name="Rodriguez I.M."/>
            <person name="Rodriguez B."/>
            <person name="Murad R."/>
            <person name="Mortazavi A."/>
        </authorList>
    </citation>
    <scope>NUCLEOTIDE SEQUENCE [LARGE SCALE GENOMIC DNA]</scope>
    <source>
        <strain evidence="4 5">ALL</strain>
    </source>
</reference>
<dbReference type="Gene3D" id="1.20.1250.20">
    <property type="entry name" value="MFS general substrate transporter like domains"/>
    <property type="match status" value="2"/>
</dbReference>
<feature type="transmembrane region" description="Helical" evidence="2">
    <location>
        <begin position="119"/>
        <end position="139"/>
    </location>
</feature>
<feature type="domain" description="Major facilitator superfamily (MFS) profile" evidence="3">
    <location>
        <begin position="8"/>
        <end position="400"/>
    </location>
</feature>
<keyword evidence="2" id="KW-0472">Membrane</keyword>
<dbReference type="SUPFAM" id="SSF103473">
    <property type="entry name" value="MFS general substrate transporter"/>
    <property type="match status" value="1"/>
</dbReference>
<feature type="transmembrane region" description="Helical" evidence="2">
    <location>
        <begin position="7"/>
        <end position="32"/>
    </location>
</feature>
<dbReference type="InterPro" id="IPR011701">
    <property type="entry name" value="MFS"/>
</dbReference>
<dbReference type="InterPro" id="IPR036259">
    <property type="entry name" value="MFS_trans_sf"/>
</dbReference>
<feature type="transmembrane region" description="Helical" evidence="2">
    <location>
        <begin position="179"/>
        <end position="199"/>
    </location>
</feature>
<keyword evidence="2" id="KW-1133">Transmembrane helix</keyword>
<dbReference type="GO" id="GO:0016020">
    <property type="term" value="C:membrane"/>
    <property type="evidence" value="ECO:0007669"/>
    <property type="project" value="UniProtKB-SubCell"/>
</dbReference>
<feature type="transmembrane region" description="Helical" evidence="2">
    <location>
        <begin position="146"/>
        <end position="167"/>
    </location>
</feature>
<evidence type="ECO:0000256" key="2">
    <source>
        <dbReference type="SAM" id="Phobius"/>
    </source>
</evidence>
<dbReference type="EMBL" id="AZBU02000012">
    <property type="protein sequence ID" value="TKR59476.1"/>
    <property type="molecule type" value="Genomic_DNA"/>
</dbReference>
<evidence type="ECO:0000313" key="5">
    <source>
        <dbReference type="Proteomes" id="UP000298663"/>
    </source>
</evidence>
<protein>
    <recommendedName>
        <fullName evidence="3">Major facilitator superfamily (MFS) profile domain-containing protein</fullName>
    </recommendedName>
</protein>
<reference evidence="4 5" key="1">
    <citation type="journal article" date="2015" name="Genome Biol.">
        <title>Comparative genomics of Steinernema reveals deeply conserved gene regulatory networks.</title>
        <authorList>
            <person name="Dillman A.R."/>
            <person name="Macchietto M."/>
            <person name="Porter C.F."/>
            <person name="Rogers A."/>
            <person name="Williams B."/>
            <person name="Antoshechkin I."/>
            <person name="Lee M.M."/>
            <person name="Goodwin Z."/>
            <person name="Lu X."/>
            <person name="Lewis E.E."/>
            <person name="Goodrich-Blair H."/>
            <person name="Stock S.P."/>
            <person name="Adams B.J."/>
            <person name="Sternberg P.W."/>
            <person name="Mortazavi A."/>
        </authorList>
    </citation>
    <scope>NUCLEOTIDE SEQUENCE [LARGE SCALE GENOMIC DNA]</scope>
    <source>
        <strain evidence="4 5">ALL</strain>
    </source>
</reference>
<feature type="transmembrane region" description="Helical" evidence="2">
    <location>
        <begin position="320"/>
        <end position="341"/>
    </location>
</feature>
<dbReference type="Pfam" id="PF07690">
    <property type="entry name" value="MFS_1"/>
    <property type="match status" value="1"/>
</dbReference>
<dbReference type="Proteomes" id="UP000298663">
    <property type="component" value="Unassembled WGS sequence"/>
</dbReference>
<comment type="caution">
    <text evidence="4">The sequence shown here is derived from an EMBL/GenBank/DDBJ whole genome shotgun (WGS) entry which is preliminary data.</text>
</comment>
<dbReference type="PANTHER" id="PTHR45757">
    <property type="entry name" value="PROTEIN CBG23364-RELATED"/>
    <property type="match status" value="1"/>
</dbReference>
<feature type="transmembrane region" description="Helical" evidence="2">
    <location>
        <begin position="250"/>
        <end position="275"/>
    </location>
</feature>
<comment type="subcellular location">
    <subcellularLocation>
        <location evidence="1">Membrane</location>
        <topology evidence="1">Multi-pass membrane protein</topology>
    </subcellularLocation>
</comment>
<sequence length="400" mass="43946">MANVLRYVILFISLVCMAFIIANTVLFNFTVICMKPREDLNRVSFDNETETRFYSPEEESWILSAVAVGSIVGTFPSIHAAEVFGLRKSFTVFGILSALATTAMPLASNYFWAVLGVRFFQGFAKTAAFVAIGIVPHMWGGMKQKGLFVSLLTCSYQLGPFFATSASGFFCSSSFGWEWVYYTFGISTFISFIVFFAIYTNSPYKNRFAQFNTVLPLTPTTEKPLTLDQPKLQKTKADVPYKAILRSYSVWGIMSTGLGDALGYQIFFLYGPIYVNKILGFNISDTGILASAPYLISIATKFFGGLFLDKASCISDSARVTLFTVVSQVGMAISFMLLTVLKSDTPILAQLVFTLTVVVSGLHHIGIMSGSHMIAQQYTHILSSGVAALDSTTGLLLPIW</sequence>
<dbReference type="AlphaFoldDB" id="A0A4U5LTS3"/>
<dbReference type="OrthoDB" id="5874492at2759"/>
<keyword evidence="2" id="KW-0812">Transmembrane</keyword>
<dbReference type="GO" id="GO:0022857">
    <property type="term" value="F:transmembrane transporter activity"/>
    <property type="evidence" value="ECO:0007669"/>
    <property type="project" value="InterPro"/>
</dbReference>
<organism evidence="4 5">
    <name type="scientific">Steinernema carpocapsae</name>
    <name type="common">Entomopathogenic nematode</name>
    <dbReference type="NCBI Taxonomy" id="34508"/>
    <lineage>
        <taxon>Eukaryota</taxon>
        <taxon>Metazoa</taxon>
        <taxon>Ecdysozoa</taxon>
        <taxon>Nematoda</taxon>
        <taxon>Chromadorea</taxon>
        <taxon>Rhabditida</taxon>
        <taxon>Tylenchina</taxon>
        <taxon>Panagrolaimomorpha</taxon>
        <taxon>Strongyloidoidea</taxon>
        <taxon>Steinernematidae</taxon>
        <taxon>Steinernema</taxon>
    </lineage>
</organism>
<feature type="transmembrane region" description="Helical" evidence="2">
    <location>
        <begin position="347"/>
        <end position="367"/>
    </location>
</feature>
<feature type="transmembrane region" description="Helical" evidence="2">
    <location>
        <begin position="287"/>
        <end position="308"/>
    </location>
</feature>
<dbReference type="PANTHER" id="PTHR45757:SF11">
    <property type="entry name" value="MAJOR FACILITATOR SUPERFAMILY (MFS) PROFILE DOMAIN-CONTAINING PROTEIN"/>
    <property type="match status" value="1"/>
</dbReference>
<dbReference type="PROSITE" id="PS50850">
    <property type="entry name" value="MFS"/>
    <property type="match status" value="1"/>
</dbReference>
<feature type="transmembrane region" description="Helical" evidence="2">
    <location>
        <begin position="61"/>
        <end position="78"/>
    </location>
</feature>
<accession>A0A4U5LTS3</accession>
<keyword evidence="5" id="KW-1185">Reference proteome</keyword>
<evidence type="ECO:0000259" key="3">
    <source>
        <dbReference type="PROSITE" id="PS50850"/>
    </source>
</evidence>